<dbReference type="Gene3D" id="3.30.750.24">
    <property type="entry name" value="STAS domain"/>
    <property type="match status" value="1"/>
</dbReference>
<dbReference type="SUPFAM" id="SSF52091">
    <property type="entry name" value="SpoIIaa-like"/>
    <property type="match status" value="1"/>
</dbReference>
<gene>
    <name evidence="2" type="ORF">JF544_09455</name>
</gene>
<dbReference type="CDD" id="cd07041">
    <property type="entry name" value="STAS_RsbR_RsbS_like"/>
    <property type="match status" value="1"/>
</dbReference>
<comment type="caution">
    <text evidence="2">The sequence shown here is derived from an EMBL/GenBank/DDBJ whole genome shotgun (WGS) entry which is preliminary data.</text>
</comment>
<evidence type="ECO:0000313" key="3">
    <source>
        <dbReference type="Proteomes" id="UP000663970"/>
    </source>
</evidence>
<dbReference type="InterPro" id="IPR051932">
    <property type="entry name" value="Bact_StressResp_Reg"/>
</dbReference>
<name>A0ABS3DW68_9BACI</name>
<accession>A0ABS3DW68</accession>
<proteinExistence type="predicted"/>
<feature type="domain" description="STAS" evidence="1">
    <location>
        <begin position="141"/>
        <end position="251"/>
    </location>
</feature>
<dbReference type="PANTHER" id="PTHR33745">
    <property type="entry name" value="RSBT ANTAGONIST PROTEIN RSBS-RELATED"/>
    <property type="match status" value="1"/>
</dbReference>
<keyword evidence="3" id="KW-1185">Reference proteome</keyword>
<dbReference type="Pfam" id="PF01740">
    <property type="entry name" value="STAS"/>
    <property type="match status" value="1"/>
</dbReference>
<dbReference type="InterPro" id="IPR002645">
    <property type="entry name" value="STAS_dom"/>
</dbReference>
<protein>
    <submittedName>
        <fullName evidence="2">STAS domain-containing protein</fullName>
    </submittedName>
</protein>
<evidence type="ECO:0000313" key="2">
    <source>
        <dbReference type="EMBL" id="MBN8235478.1"/>
    </source>
</evidence>
<dbReference type="InterPro" id="IPR036513">
    <property type="entry name" value="STAS_dom_sf"/>
</dbReference>
<reference evidence="2 3" key="1">
    <citation type="submission" date="2020-12" db="EMBL/GenBank/DDBJ databases">
        <title>Oil enriched cultivation method for isolating marine PHA-producing bacteria.</title>
        <authorList>
            <person name="Zheng W."/>
            <person name="Yu S."/>
            <person name="Huang Y."/>
        </authorList>
    </citation>
    <scope>NUCLEOTIDE SEQUENCE [LARGE SCALE GENOMIC DNA]</scope>
    <source>
        <strain evidence="2 3">SY-2-6</strain>
    </source>
</reference>
<dbReference type="PROSITE" id="PS50801">
    <property type="entry name" value="STAS"/>
    <property type="match status" value="1"/>
</dbReference>
<dbReference type="EMBL" id="JAEKJY010000002">
    <property type="protein sequence ID" value="MBN8235478.1"/>
    <property type="molecule type" value="Genomic_DNA"/>
</dbReference>
<evidence type="ECO:0000259" key="1">
    <source>
        <dbReference type="PROSITE" id="PS50801"/>
    </source>
</evidence>
<dbReference type="Proteomes" id="UP000663970">
    <property type="component" value="Unassembled WGS sequence"/>
</dbReference>
<dbReference type="RefSeq" id="WP_206933562.1">
    <property type="nucleotide sequence ID" value="NZ_JAEKJY010000002.1"/>
</dbReference>
<organism evidence="2 3">
    <name type="scientific">Halobacillus kuroshimensis</name>
    <dbReference type="NCBI Taxonomy" id="302481"/>
    <lineage>
        <taxon>Bacteria</taxon>
        <taxon>Bacillati</taxon>
        <taxon>Bacillota</taxon>
        <taxon>Bacilli</taxon>
        <taxon>Bacillales</taxon>
        <taxon>Bacillaceae</taxon>
        <taxon>Halobacillus</taxon>
    </lineage>
</organism>
<sequence>MKRVDHSFPLPVFTINKNFILQSYSKEAEDSFVIPQNFLDLFDEGSLSKLKKWIHPEVKKVTLEAQLKPFGKASNPVTCDLHVKWSNDLYAEVLLILKDDQMERVTTMMNQLRTRLNDTNFQLLEEKEKLEEALELNNRLSAPFITLTEETALIPLFGDLSLDKMDVVEEPLLQRINQGGIERVLLDFTAVGDIPKDGAQALKSLTASLFFMGASVVITGVRPEQVPKLQNIRFPIEVSYLHSLQQAIYKYCVQ</sequence>